<dbReference type="Proteomes" id="UP001069047">
    <property type="component" value="Unassembled WGS sequence"/>
</dbReference>
<reference evidence="1" key="2">
    <citation type="submission" date="2022-09" db="EMBL/GenBank/DDBJ databases">
        <title>Aerococcus urinae taxonomy study.</title>
        <authorList>
            <person name="Christensen J."/>
            <person name="Senneby E."/>
        </authorList>
    </citation>
    <scope>NUCLEOTIDE SEQUENCE</scope>
    <source>
        <strain evidence="1">LUND-41-B12</strain>
    </source>
</reference>
<proteinExistence type="predicted"/>
<keyword evidence="3" id="KW-1185">Reference proteome</keyword>
<name>A0A1E9PGU5_9LACT</name>
<protein>
    <submittedName>
        <fullName evidence="1">Uncharacterized protein</fullName>
    </submittedName>
</protein>
<accession>A0A9Q4DC56</accession>
<dbReference type="RefSeq" id="WP_070559185.1">
    <property type="nucleotide sequence ID" value="NZ_CAJHLG010000004.1"/>
</dbReference>
<evidence type="ECO:0000313" key="2">
    <source>
        <dbReference type="EMBL" id="WWC55389.1"/>
    </source>
</evidence>
<gene>
    <name evidence="2" type="ORF">DBT44_0003525</name>
    <name evidence="1" type="ORF">ODY61_03280</name>
</gene>
<evidence type="ECO:0000313" key="4">
    <source>
        <dbReference type="Proteomes" id="UP001069047"/>
    </source>
</evidence>
<dbReference type="EMBL" id="CP145132">
    <property type="protein sequence ID" value="WWC55389.1"/>
    <property type="molecule type" value="Genomic_DNA"/>
</dbReference>
<sequence length="76" mass="8815">MEAQIWGIYLYDDLGTCRYSLYFYEEEELDQNLKQIKANLKGSINEYEPIGELMGTKLISLKDISSIKVSSEKIPF</sequence>
<dbReference type="Proteomes" id="UP000250354">
    <property type="component" value="Chromosome"/>
</dbReference>
<reference evidence="2 3" key="1">
    <citation type="journal article" date="2020" name="J. Bacteriol.">
        <title>Aerococcus urinae Isolated from Women with Lower Urinary Tract Symptoms: In Vitro Aggregation and Genome Analysis.</title>
        <authorList>
            <person name="Hilt E.E."/>
            <person name="Putonti C."/>
            <person name="Thomas-White K."/>
            <person name="Lewis A.L."/>
            <person name="Visick K.L."/>
            <person name="Gilbert N.M."/>
            <person name="Wolfe A.J."/>
        </authorList>
    </citation>
    <scope>NUCLEOTIDE SEQUENCE [LARGE SCALE GENOMIC DNA]</scope>
    <source>
        <strain evidence="2 3">UMB1016</strain>
    </source>
</reference>
<organism evidence="1 4">
    <name type="scientific">Aerococcus mictus</name>
    <dbReference type="NCBI Taxonomy" id="2976810"/>
    <lineage>
        <taxon>Bacteria</taxon>
        <taxon>Bacillati</taxon>
        <taxon>Bacillota</taxon>
        <taxon>Bacilli</taxon>
        <taxon>Lactobacillales</taxon>
        <taxon>Aerococcaceae</taxon>
        <taxon>Aerococcus</taxon>
    </lineage>
</organism>
<dbReference type="EMBL" id="JAOTMY010000001">
    <property type="protein sequence ID" value="MCY3087141.1"/>
    <property type="molecule type" value="Genomic_DNA"/>
</dbReference>
<accession>A0A1E9PGU5</accession>
<dbReference type="AlphaFoldDB" id="A0A1E9PGU5"/>
<evidence type="ECO:0000313" key="1">
    <source>
        <dbReference type="EMBL" id="MCY3087141.1"/>
    </source>
</evidence>
<evidence type="ECO:0000313" key="3">
    <source>
        <dbReference type="Proteomes" id="UP000250354"/>
    </source>
</evidence>
<reference evidence="2" key="3">
    <citation type="submission" date="2024-02" db="EMBL/GenBank/DDBJ databases">
        <authorList>
            <person name="Choi B."/>
        </authorList>
    </citation>
    <scope>NUCLEOTIDE SEQUENCE</scope>
    <source>
        <strain evidence="2">UMB1016</strain>
    </source>
</reference>